<proteinExistence type="predicted"/>
<organism evidence="1 2">
    <name type="scientific">Sphingobacterium zhuxiongii</name>
    <dbReference type="NCBI Taxonomy" id="2662364"/>
    <lineage>
        <taxon>Bacteria</taxon>
        <taxon>Pseudomonadati</taxon>
        <taxon>Bacteroidota</taxon>
        <taxon>Sphingobacteriia</taxon>
        <taxon>Sphingobacteriales</taxon>
        <taxon>Sphingobacteriaceae</taxon>
        <taxon>Sphingobacterium</taxon>
    </lineage>
</organism>
<reference evidence="1 2" key="1">
    <citation type="submission" date="2019-10" db="EMBL/GenBank/DDBJ databases">
        <authorList>
            <person name="Dong K."/>
        </authorList>
    </citation>
    <scope>NUCLEOTIDE SEQUENCE [LARGE SCALE GENOMIC DNA]</scope>
    <source>
        <strain evidence="2">dk4302</strain>
    </source>
</reference>
<keyword evidence="2" id="KW-1185">Reference proteome</keyword>
<sequence>MINNQTLDNERILQGLRLLNDKYSIYLEEEGKWLDGGFETLVTIDASHSDPDYSPLIVKKEIYMMLPNDIREDIQRLIEVE</sequence>
<dbReference type="RefSeq" id="WP_153511626.1">
    <property type="nucleotide sequence ID" value="NZ_CP045652.1"/>
</dbReference>
<gene>
    <name evidence="1" type="ORF">GFH32_10790</name>
</gene>
<evidence type="ECO:0000313" key="1">
    <source>
        <dbReference type="EMBL" id="QGA26778.1"/>
    </source>
</evidence>
<dbReference type="KEGG" id="sphe:GFH32_10790"/>
<protein>
    <submittedName>
        <fullName evidence="1">Uncharacterized protein</fullName>
    </submittedName>
</protein>
<dbReference type="EMBL" id="CP045652">
    <property type="protein sequence ID" value="QGA26778.1"/>
    <property type="molecule type" value="Genomic_DNA"/>
</dbReference>
<name>A0A5Q0QG01_9SPHI</name>
<dbReference type="AlphaFoldDB" id="A0A5Q0QG01"/>
<dbReference type="Proteomes" id="UP000326921">
    <property type="component" value="Chromosome"/>
</dbReference>
<evidence type="ECO:0000313" key="2">
    <source>
        <dbReference type="Proteomes" id="UP000326921"/>
    </source>
</evidence>
<accession>A0A5Q0QG01</accession>